<reference evidence="2" key="1">
    <citation type="submission" date="2023-04" db="EMBL/GenBank/DDBJ databases">
        <title>Whole Genome Sequence of Multi-drug resistant Aeromonas caviae as a gut pathogen in newborn.</title>
        <authorList>
            <person name="Jadhav S.V."/>
            <person name="Saroj S.D."/>
            <person name="Saha U.B."/>
            <person name="Sen S."/>
            <person name="Kher A."/>
        </authorList>
    </citation>
    <scope>NUCLEOTIDE SEQUENCE</scope>
    <source>
        <strain evidence="2">SVJ23</strain>
    </source>
</reference>
<dbReference type="GO" id="GO:0016787">
    <property type="term" value="F:hydrolase activity"/>
    <property type="evidence" value="ECO:0007669"/>
    <property type="project" value="UniProtKB-KW"/>
</dbReference>
<dbReference type="InterPro" id="IPR050272">
    <property type="entry name" value="Isochorismatase-like_hydrls"/>
</dbReference>
<keyword evidence="2" id="KW-0378">Hydrolase</keyword>
<dbReference type="EMBL" id="CP110176">
    <property type="protein sequence ID" value="UZC85843.1"/>
    <property type="molecule type" value="Genomic_DNA"/>
</dbReference>
<dbReference type="PANTHER" id="PTHR43540:SF14">
    <property type="entry name" value="ISOCHORISMATASE"/>
    <property type="match status" value="1"/>
</dbReference>
<proteinExistence type="predicted"/>
<evidence type="ECO:0000313" key="2">
    <source>
        <dbReference type="EMBL" id="UZC85843.1"/>
    </source>
</evidence>
<evidence type="ECO:0000313" key="3">
    <source>
        <dbReference type="Proteomes" id="UP001163285"/>
    </source>
</evidence>
<dbReference type="Pfam" id="PF00857">
    <property type="entry name" value="Isochorismatase"/>
    <property type="match status" value="1"/>
</dbReference>
<accession>A0A3G9IMS7</accession>
<feature type="domain" description="Isochorismatase-like" evidence="1">
    <location>
        <begin position="8"/>
        <end position="145"/>
    </location>
</feature>
<dbReference type="PANTHER" id="PTHR43540">
    <property type="entry name" value="PEROXYUREIDOACRYLATE/UREIDOACRYLATE AMIDOHYDROLASE-RELATED"/>
    <property type="match status" value="1"/>
</dbReference>
<dbReference type="EC" id="3.-.-.-" evidence="2"/>
<dbReference type="CDD" id="cd01014">
    <property type="entry name" value="nicotinamidase_related"/>
    <property type="match status" value="1"/>
</dbReference>
<dbReference type="Gene3D" id="3.40.50.850">
    <property type="entry name" value="Isochorismatase-like"/>
    <property type="match status" value="1"/>
</dbReference>
<sequence>MSSLSRPALLIIDIQVGLLHGPEAPHAGAETLANINRLGQAARSAALPVLAVRHTGSAGSPIAAGSPFWQLAPELVVGEADRVFDKQRPSAFHGTGLDGWLKEDGVQTLIITGMKTQYCIDTTCRAAADLGYTVVLVSDAHTCMDTPQLTAPQIIAHHNATLAGPFVRLMSSDEVCEVLGRPLEPC</sequence>
<dbReference type="SUPFAM" id="SSF52499">
    <property type="entry name" value="Isochorismatase-like hydrolases"/>
    <property type="match status" value="1"/>
</dbReference>
<name>A0A3G9IMS7_AERCA</name>
<protein>
    <submittedName>
        <fullName evidence="2">Cysteine hydrolase family protein</fullName>
        <ecNumber evidence="2">3.-.-.-</ecNumber>
    </submittedName>
</protein>
<dbReference type="AlphaFoldDB" id="A0A3G9IMS7"/>
<evidence type="ECO:0000259" key="1">
    <source>
        <dbReference type="Pfam" id="PF00857"/>
    </source>
</evidence>
<dbReference type="RefSeq" id="WP_080988601.1">
    <property type="nucleotide sequence ID" value="NZ_AP019195.1"/>
</dbReference>
<dbReference type="InterPro" id="IPR000868">
    <property type="entry name" value="Isochorismatase-like_dom"/>
</dbReference>
<dbReference type="InterPro" id="IPR036380">
    <property type="entry name" value="Isochorismatase-like_sf"/>
</dbReference>
<organism evidence="2 3">
    <name type="scientific">Aeromonas caviae</name>
    <name type="common">Aeromonas punctata</name>
    <dbReference type="NCBI Taxonomy" id="648"/>
    <lineage>
        <taxon>Bacteria</taxon>
        <taxon>Pseudomonadati</taxon>
        <taxon>Pseudomonadota</taxon>
        <taxon>Gammaproteobacteria</taxon>
        <taxon>Aeromonadales</taxon>
        <taxon>Aeromonadaceae</taxon>
        <taxon>Aeromonas</taxon>
    </lineage>
</organism>
<dbReference type="Proteomes" id="UP001163285">
    <property type="component" value="Chromosome"/>
</dbReference>
<gene>
    <name evidence="2" type="ORF">OJY61_18735</name>
</gene>